<evidence type="ECO:0000313" key="1">
    <source>
        <dbReference type="EMBL" id="KXS31882.1"/>
    </source>
</evidence>
<proteinExistence type="predicted"/>
<sequence>MTFTVQSSAHLLRERIVRGIDKHRMLGNQTAQVNQCGIASHKMHAALDSDAGTRESGIIQ</sequence>
<gene>
    <name evidence="1" type="ORF">AWT59_2014</name>
</gene>
<accession>A0A139BSD0</accession>
<protein>
    <submittedName>
        <fullName evidence="1">Uncharacterized protein</fullName>
    </submittedName>
</protein>
<dbReference type="AlphaFoldDB" id="A0A139BSD0"/>
<evidence type="ECO:0000313" key="2">
    <source>
        <dbReference type="Proteomes" id="UP000070578"/>
    </source>
</evidence>
<reference evidence="1 2" key="2">
    <citation type="submission" date="2016-03" db="EMBL/GenBank/DDBJ databases">
        <title>New uncultured bacterium of the family Gallionellaceae from acid mine drainage: description and reconstruction of genome based on metagenomic analysis of microbial community.</title>
        <authorList>
            <person name="Kadnikov V."/>
            <person name="Ivasenko D."/>
            <person name="Beletsky A."/>
            <person name="Mardanov A."/>
            <person name="Danilova E."/>
            <person name="Pimenov N."/>
            <person name="Karnachuk O."/>
            <person name="Ravin N."/>
        </authorList>
    </citation>
    <scope>NUCLEOTIDE SEQUENCE [LARGE SCALE GENOMIC DNA]</scope>
    <source>
        <strain evidence="1">ShG14-8</strain>
    </source>
</reference>
<name>A0A139BSD0_9PROT</name>
<reference evidence="1 2" key="1">
    <citation type="submission" date="2016-02" db="EMBL/GenBank/DDBJ databases">
        <authorList>
            <person name="Wen L."/>
            <person name="He K."/>
            <person name="Yang H."/>
        </authorList>
    </citation>
    <scope>NUCLEOTIDE SEQUENCE [LARGE SCALE GENOMIC DNA]</scope>
    <source>
        <strain evidence="1">ShG14-8</strain>
    </source>
</reference>
<dbReference type="Proteomes" id="UP000070578">
    <property type="component" value="Unassembled WGS sequence"/>
</dbReference>
<comment type="caution">
    <text evidence="1">The sequence shown here is derived from an EMBL/GenBank/DDBJ whole genome shotgun (WGS) entry which is preliminary data.</text>
</comment>
<organism evidence="1 2">
    <name type="scientific">Candidatus Gallionella acididurans</name>
    <dbReference type="NCBI Taxonomy" id="1796491"/>
    <lineage>
        <taxon>Bacteria</taxon>
        <taxon>Pseudomonadati</taxon>
        <taxon>Pseudomonadota</taxon>
        <taxon>Betaproteobacteria</taxon>
        <taxon>Nitrosomonadales</taxon>
        <taxon>Gallionellaceae</taxon>
        <taxon>Gallionella</taxon>
    </lineage>
</organism>
<dbReference type="EMBL" id="LSLI01000052">
    <property type="protein sequence ID" value="KXS31882.1"/>
    <property type="molecule type" value="Genomic_DNA"/>
</dbReference>